<feature type="transmembrane region" description="Helical" evidence="12">
    <location>
        <begin position="111"/>
        <end position="136"/>
    </location>
</feature>
<keyword evidence="11 12" id="KW-0472">Membrane</keyword>
<evidence type="ECO:0000256" key="2">
    <source>
        <dbReference type="ARBA" id="ARBA00007244"/>
    </source>
</evidence>
<comment type="subcellular location">
    <subcellularLocation>
        <location evidence="1">Mitochondrion inner membrane</location>
        <topology evidence="1">Multi-pass membrane protein</topology>
    </subcellularLocation>
</comment>
<accession>A0A6A6SZ96</accession>
<dbReference type="AlphaFoldDB" id="A0A6A6SZ96"/>
<dbReference type="GO" id="GO:0009055">
    <property type="term" value="F:electron transfer activity"/>
    <property type="evidence" value="ECO:0007669"/>
    <property type="project" value="InterPro"/>
</dbReference>
<dbReference type="NCBIfam" id="TIGR02970">
    <property type="entry name" value="succ_dehyd_cytB"/>
    <property type="match status" value="1"/>
</dbReference>
<evidence type="ECO:0000256" key="7">
    <source>
        <dbReference type="ARBA" id="ARBA00022946"/>
    </source>
</evidence>
<name>A0A6A6SZ96_9PLEO</name>
<feature type="transmembrane region" description="Helical" evidence="12">
    <location>
        <begin position="77"/>
        <end position="99"/>
    </location>
</feature>
<dbReference type="InterPro" id="IPR034804">
    <property type="entry name" value="SQR/QFR_C/D"/>
</dbReference>
<dbReference type="GO" id="GO:0006121">
    <property type="term" value="P:mitochondrial electron transport, succinate to ubiquinone"/>
    <property type="evidence" value="ECO:0007669"/>
    <property type="project" value="TreeGrafter"/>
</dbReference>
<proteinExistence type="inferred from homology"/>
<dbReference type="InterPro" id="IPR014314">
    <property type="entry name" value="Succ_DH_cytb556"/>
</dbReference>
<reference evidence="13" key="1">
    <citation type="journal article" date="2020" name="Stud. Mycol.">
        <title>101 Dothideomycetes genomes: a test case for predicting lifestyles and emergence of pathogens.</title>
        <authorList>
            <person name="Haridas S."/>
            <person name="Albert R."/>
            <person name="Binder M."/>
            <person name="Bloem J."/>
            <person name="Labutti K."/>
            <person name="Salamov A."/>
            <person name="Andreopoulos B."/>
            <person name="Baker S."/>
            <person name="Barry K."/>
            <person name="Bills G."/>
            <person name="Bluhm B."/>
            <person name="Cannon C."/>
            <person name="Castanera R."/>
            <person name="Culley D."/>
            <person name="Daum C."/>
            <person name="Ezra D."/>
            <person name="Gonzalez J."/>
            <person name="Henrissat B."/>
            <person name="Kuo A."/>
            <person name="Liang C."/>
            <person name="Lipzen A."/>
            <person name="Lutzoni F."/>
            <person name="Magnuson J."/>
            <person name="Mondo S."/>
            <person name="Nolan M."/>
            <person name="Ohm R."/>
            <person name="Pangilinan J."/>
            <person name="Park H.-J."/>
            <person name="Ramirez L."/>
            <person name="Alfaro M."/>
            <person name="Sun H."/>
            <person name="Tritt A."/>
            <person name="Yoshinaga Y."/>
            <person name="Zwiers L.-H."/>
            <person name="Turgeon B."/>
            <person name="Goodwin S."/>
            <person name="Spatafora J."/>
            <person name="Crous P."/>
            <person name="Grigoriev I."/>
        </authorList>
    </citation>
    <scope>NUCLEOTIDE SEQUENCE</scope>
    <source>
        <strain evidence="13">CBS 122681</strain>
    </source>
</reference>
<keyword evidence="14" id="KW-1185">Reference proteome</keyword>
<evidence type="ECO:0000256" key="6">
    <source>
        <dbReference type="ARBA" id="ARBA00022792"/>
    </source>
</evidence>
<keyword evidence="9" id="KW-0408">Iron</keyword>
<keyword evidence="8 12" id="KW-1133">Transmembrane helix</keyword>
<evidence type="ECO:0000256" key="9">
    <source>
        <dbReference type="ARBA" id="ARBA00023004"/>
    </source>
</evidence>
<dbReference type="SUPFAM" id="SSF81343">
    <property type="entry name" value="Fumarate reductase respiratory complex transmembrane subunits"/>
    <property type="match status" value="1"/>
</dbReference>
<dbReference type="FunFam" id="1.20.1300.10:FF:000008">
    <property type="entry name" value="Succinate dehydrogenase cytochrome b560 subunit"/>
    <property type="match status" value="1"/>
</dbReference>
<comment type="similarity">
    <text evidence="2">Belongs to the cytochrome b560 family.</text>
</comment>
<dbReference type="CDD" id="cd03499">
    <property type="entry name" value="SQR_TypeC_SdhC"/>
    <property type="match status" value="1"/>
</dbReference>
<evidence type="ECO:0000256" key="8">
    <source>
        <dbReference type="ARBA" id="ARBA00022989"/>
    </source>
</evidence>
<evidence type="ECO:0000256" key="3">
    <source>
        <dbReference type="ARBA" id="ARBA00022617"/>
    </source>
</evidence>
<evidence type="ECO:0000256" key="4">
    <source>
        <dbReference type="ARBA" id="ARBA00022692"/>
    </source>
</evidence>
<keyword evidence="7" id="KW-0809">Transit peptide</keyword>
<keyword evidence="6" id="KW-0999">Mitochondrion inner membrane</keyword>
<dbReference type="PANTHER" id="PTHR10978">
    <property type="entry name" value="SUCCINATE DEHYDROGENASE CYTOCHROME B560 SUBUNIT"/>
    <property type="match status" value="1"/>
</dbReference>
<evidence type="ECO:0000256" key="11">
    <source>
        <dbReference type="ARBA" id="ARBA00023136"/>
    </source>
</evidence>
<dbReference type="GO" id="GO:0046872">
    <property type="term" value="F:metal ion binding"/>
    <property type="evidence" value="ECO:0007669"/>
    <property type="project" value="UniProtKB-KW"/>
</dbReference>
<dbReference type="Pfam" id="PF01127">
    <property type="entry name" value="Sdh_cyt"/>
    <property type="match status" value="1"/>
</dbReference>
<dbReference type="InterPro" id="IPR018495">
    <property type="entry name" value="Succ_DH_cyt_bsu_CS"/>
</dbReference>
<sequence>MASQRVFQLGLRRAAVAPSFARFQQPAGRIVQRRLVATEHVNQQKGTEILAKQRLQRPVSPHLAIYRPQITWYGSGLNRLTAVILSGSLYLFGFAYLAAPALGWHLETPSMVATVAAWPVAAKVIAKFTLAMPFFYHSVNGLRHLAWDLGKGLKNQTVIRTGWTAVGASVVLSLYYSFFV</sequence>
<dbReference type="EMBL" id="MU004416">
    <property type="protein sequence ID" value="KAF2651838.1"/>
    <property type="molecule type" value="Genomic_DNA"/>
</dbReference>
<dbReference type="PANTHER" id="PTHR10978:SF5">
    <property type="entry name" value="SUCCINATE DEHYDROGENASE CYTOCHROME B560 SUBUNIT, MITOCHONDRIAL"/>
    <property type="match status" value="1"/>
</dbReference>
<evidence type="ECO:0000313" key="13">
    <source>
        <dbReference type="EMBL" id="KAF2651838.1"/>
    </source>
</evidence>
<keyword evidence="5" id="KW-0479">Metal-binding</keyword>
<dbReference type="GO" id="GO:0005743">
    <property type="term" value="C:mitochondrial inner membrane"/>
    <property type="evidence" value="ECO:0007669"/>
    <property type="project" value="UniProtKB-SubCell"/>
</dbReference>
<keyword evidence="4 12" id="KW-0812">Transmembrane</keyword>
<dbReference type="GO" id="GO:0006099">
    <property type="term" value="P:tricarboxylic acid cycle"/>
    <property type="evidence" value="ECO:0007669"/>
    <property type="project" value="InterPro"/>
</dbReference>
<feature type="transmembrane region" description="Helical" evidence="12">
    <location>
        <begin position="157"/>
        <end position="178"/>
    </location>
</feature>
<dbReference type="Proteomes" id="UP000799324">
    <property type="component" value="Unassembled WGS sequence"/>
</dbReference>
<evidence type="ECO:0000256" key="12">
    <source>
        <dbReference type="SAM" id="Phobius"/>
    </source>
</evidence>
<evidence type="ECO:0000256" key="10">
    <source>
        <dbReference type="ARBA" id="ARBA00023128"/>
    </source>
</evidence>
<keyword evidence="10" id="KW-0496">Mitochondrion</keyword>
<organism evidence="13 14">
    <name type="scientific">Lophiostoma macrostomum CBS 122681</name>
    <dbReference type="NCBI Taxonomy" id="1314788"/>
    <lineage>
        <taxon>Eukaryota</taxon>
        <taxon>Fungi</taxon>
        <taxon>Dikarya</taxon>
        <taxon>Ascomycota</taxon>
        <taxon>Pezizomycotina</taxon>
        <taxon>Dothideomycetes</taxon>
        <taxon>Pleosporomycetidae</taxon>
        <taxon>Pleosporales</taxon>
        <taxon>Lophiostomataceae</taxon>
        <taxon>Lophiostoma</taxon>
    </lineage>
</organism>
<evidence type="ECO:0000256" key="1">
    <source>
        <dbReference type="ARBA" id="ARBA00004448"/>
    </source>
</evidence>
<dbReference type="InterPro" id="IPR000701">
    <property type="entry name" value="SuccDH_FuR_B_TM-su"/>
</dbReference>
<evidence type="ECO:0000256" key="5">
    <source>
        <dbReference type="ARBA" id="ARBA00022723"/>
    </source>
</evidence>
<dbReference type="Gene3D" id="1.20.1300.10">
    <property type="entry name" value="Fumarate reductase/succinate dehydrogenase, transmembrane subunit"/>
    <property type="match status" value="1"/>
</dbReference>
<keyword evidence="3" id="KW-0349">Heme</keyword>
<dbReference type="OrthoDB" id="588261at2759"/>
<dbReference type="PROSITE" id="PS01001">
    <property type="entry name" value="SDH_CYT_2"/>
    <property type="match status" value="1"/>
</dbReference>
<evidence type="ECO:0000313" key="14">
    <source>
        <dbReference type="Proteomes" id="UP000799324"/>
    </source>
</evidence>
<gene>
    <name evidence="13" type="ORF">K491DRAFT_636778</name>
</gene>
<protein>
    <submittedName>
        <fullName evidence="13">Succinate dehydrogenase subunit C</fullName>
    </submittedName>
</protein>